<dbReference type="EC" id="2.3.1.-" evidence="4"/>
<dbReference type="InterPro" id="IPR016181">
    <property type="entry name" value="Acyl_CoA_acyltransferase"/>
</dbReference>
<evidence type="ECO:0000313" key="5">
    <source>
        <dbReference type="Proteomes" id="UP001056907"/>
    </source>
</evidence>
<dbReference type="PROSITE" id="PS51186">
    <property type="entry name" value="GNAT"/>
    <property type="match status" value="1"/>
</dbReference>
<dbReference type="Proteomes" id="UP001056907">
    <property type="component" value="Chromosome"/>
</dbReference>
<dbReference type="InterPro" id="IPR050832">
    <property type="entry name" value="Bact_Acetyltransf"/>
</dbReference>
<evidence type="ECO:0000259" key="3">
    <source>
        <dbReference type="PROSITE" id="PS51186"/>
    </source>
</evidence>
<name>A0ABD7TRB2_9PSED</name>
<reference evidence="4" key="2">
    <citation type="submission" date="2024-04" db="EMBL/GenBank/DDBJ databases">
        <authorList>
            <person name="Diaz M."/>
            <person name="Bach T."/>
            <person name="Gonzalez Anta G."/>
            <person name="Agaras B."/>
            <person name="Wibberg D."/>
            <person name="Noguera F."/>
            <person name="Canciani W."/>
            <person name="Ybarra T."/>
            <person name="Nunez M.L."/>
            <person name="Valverde C."/>
        </authorList>
    </citation>
    <scope>NUCLEOTIDE SEQUENCE</scope>
    <source>
        <strain evidence="4">1008</strain>
    </source>
</reference>
<dbReference type="KEGG" id="ppeg:KUA23_20495"/>
<dbReference type="SUPFAM" id="SSF55729">
    <property type="entry name" value="Acyl-CoA N-acyltransferases (Nat)"/>
    <property type="match status" value="1"/>
</dbReference>
<dbReference type="InterPro" id="IPR000182">
    <property type="entry name" value="GNAT_dom"/>
</dbReference>
<keyword evidence="1 4" id="KW-0808">Transferase</keyword>
<evidence type="ECO:0000256" key="2">
    <source>
        <dbReference type="ARBA" id="ARBA00023315"/>
    </source>
</evidence>
<feature type="domain" description="N-acetyltransferase" evidence="3">
    <location>
        <begin position="6"/>
        <end position="159"/>
    </location>
</feature>
<dbReference type="RefSeq" id="WP_346356353.1">
    <property type="nucleotide sequence ID" value="NZ_CP078013.2"/>
</dbReference>
<dbReference type="EMBL" id="CP078013">
    <property type="protein sequence ID" value="USW04034.2"/>
    <property type="molecule type" value="Genomic_DNA"/>
</dbReference>
<dbReference type="Gene3D" id="3.40.630.30">
    <property type="match status" value="1"/>
</dbReference>
<dbReference type="AlphaFoldDB" id="A0ABD7TRB2"/>
<keyword evidence="2 4" id="KW-0012">Acyltransferase</keyword>
<protein>
    <submittedName>
        <fullName evidence="4">N-acetyltransferase</fullName>
        <ecNumber evidence="4">2.3.1.-</ecNumber>
    </submittedName>
</protein>
<accession>A0ABD7TRB2</accession>
<dbReference type="CDD" id="cd04301">
    <property type="entry name" value="NAT_SF"/>
    <property type="match status" value="1"/>
</dbReference>
<sequence length="159" mass="17651">MPVNALSLRPAIVTDLPSIYRGELAYIQQWEPTHEAGWRSQVERNLALWVDNFELLTVAVLDGQFVGYSLWKPEDGFAELYTINVSEAHRRKGIGRALLDAYGVAALGSGCTHLSLSVRPDNPARLMYEGAGFITVGTDAHGYLRYERANGFGNLKPDR</sequence>
<gene>
    <name evidence="4" type="ORF">KUA23_20495</name>
</gene>
<dbReference type="PANTHER" id="PTHR43877">
    <property type="entry name" value="AMINOALKYLPHOSPHONATE N-ACETYLTRANSFERASE-RELATED-RELATED"/>
    <property type="match status" value="1"/>
</dbReference>
<dbReference type="GO" id="GO:0016746">
    <property type="term" value="F:acyltransferase activity"/>
    <property type="evidence" value="ECO:0007669"/>
    <property type="project" value="UniProtKB-KW"/>
</dbReference>
<dbReference type="Pfam" id="PF00583">
    <property type="entry name" value="Acetyltransf_1"/>
    <property type="match status" value="1"/>
</dbReference>
<evidence type="ECO:0000313" key="4">
    <source>
        <dbReference type="EMBL" id="USW04034.2"/>
    </source>
</evidence>
<proteinExistence type="predicted"/>
<evidence type="ECO:0000256" key="1">
    <source>
        <dbReference type="ARBA" id="ARBA00022679"/>
    </source>
</evidence>
<reference evidence="4" key="1">
    <citation type="journal article" date="2022" name="Front. Plant Sci.">
        <title>Agronomic efficiency and genome mining analysis of the wheat-biostimulant rhizospheric bacterium Pseudomonas pergaminensis sp. nov. strain 1008T.</title>
        <authorList>
            <person name="Diaz M."/>
            <person name="Bach T."/>
            <person name="Gonzalez Anta G."/>
            <person name="Agaras B."/>
            <person name="Wibberg D."/>
            <person name="Noguera F."/>
            <person name="Canciani W."/>
            <person name="Valverde C."/>
        </authorList>
    </citation>
    <scope>NUCLEOTIDE SEQUENCE</scope>
    <source>
        <strain evidence="4">1008</strain>
    </source>
</reference>
<organism evidence="4 5">
    <name type="scientific">Pseudomonas pergaminensis</name>
    <dbReference type="NCBI Taxonomy" id="2853159"/>
    <lineage>
        <taxon>Bacteria</taxon>
        <taxon>Pseudomonadati</taxon>
        <taxon>Pseudomonadota</taxon>
        <taxon>Gammaproteobacteria</taxon>
        <taxon>Pseudomonadales</taxon>
        <taxon>Pseudomonadaceae</taxon>
        <taxon>Pseudomonas</taxon>
    </lineage>
</organism>